<feature type="compositionally biased region" description="Polar residues" evidence="1">
    <location>
        <begin position="36"/>
        <end position="52"/>
    </location>
</feature>
<evidence type="ECO:0000313" key="3">
    <source>
        <dbReference type="Proteomes" id="UP000199469"/>
    </source>
</evidence>
<accession>A0A1I0S141</accession>
<keyword evidence="3" id="KW-1185">Reference proteome</keyword>
<protein>
    <recommendedName>
        <fullName evidence="4">Lipoprotein</fullName>
    </recommendedName>
</protein>
<dbReference type="RefSeq" id="WP_089795171.1">
    <property type="nucleotide sequence ID" value="NZ_FOIU01000003.1"/>
</dbReference>
<gene>
    <name evidence="2" type="ORF">SAMN05421841_3666</name>
</gene>
<dbReference type="OrthoDB" id="2677145at2"/>
<evidence type="ECO:0008006" key="4">
    <source>
        <dbReference type="Google" id="ProtNLM"/>
    </source>
</evidence>
<dbReference type="EMBL" id="FOIU01000003">
    <property type="protein sequence ID" value="SEW47926.1"/>
    <property type="molecule type" value="Genomic_DNA"/>
</dbReference>
<dbReference type="Proteomes" id="UP000199469">
    <property type="component" value="Unassembled WGS sequence"/>
</dbReference>
<organism evidence="2 3">
    <name type="scientific">Chryseobacterium wanjuense</name>
    <dbReference type="NCBI Taxonomy" id="356305"/>
    <lineage>
        <taxon>Bacteria</taxon>
        <taxon>Pseudomonadati</taxon>
        <taxon>Bacteroidota</taxon>
        <taxon>Flavobacteriia</taxon>
        <taxon>Flavobacteriales</taxon>
        <taxon>Weeksellaceae</taxon>
        <taxon>Chryseobacterium group</taxon>
        <taxon>Chryseobacterium</taxon>
    </lineage>
</organism>
<name>A0A1I0S141_9FLAO</name>
<sequence length="174" mass="19040">MIKSNIIGLCLLAGLSVLSCKKDQHKNQKNVKDSAVVSQTVDDSAKSIQKTNPVEKDSANENQTGEKNPKDVNLKNAIEGKYVAKTCDGGIFSIEIKNVNDKPSFKILDQSKIIASGNASVEEEAMEGITISMGEIGGLYDGDKITIQNYGNSMNEFEHFIQCGDKYLEFTKQK</sequence>
<proteinExistence type="predicted"/>
<reference evidence="3" key="1">
    <citation type="submission" date="2016-10" db="EMBL/GenBank/DDBJ databases">
        <authorList>
            <person name="Varghese N."/>
            <person name="Submissions S."/>
        </authorList>
    </citation>
    <scope>NUCLEOTIDE SEQUENCE [LARGE SCALE GENOMIC DNA]</scope>
    <source>
        <strain evidence="3">DSM 17724</strain>
    </source>
</reference>
<evidence type="ECO:0000313" key="2">
    <source>
        <dbReference type="EMBL" id="SEW47926.1"/>
    </source>
</evidence>
<dbReference type="AlphaFoldDB" id="A0A1I0S141"/>
<dbReference type="STRING" id="356305.SAMN05421841_3666"/>
<evidence type="ECO:0000256" key="1">
    <source>
        <dbReference type="SAM" id="MobiDB-lite"/>
    </source>
</evidence>
<dbReference type="PROSITE" id="PS51257">
    <property type="entry name" value="PROKAR_LIPOPROTEIN"/>
    <property type="match status" value="1"/>
</dbReference>
<feature type="region of interest" description="Disordered" evidence="1">
    <location>
        <begin position="29"/>
        <end position="71"/>
    </location>
</feature>